<dbReference type="Proteomes" id="UP000651010">
    <property type="component" value="Unassembled WGS sequence"/>
</dbReference>
<feature type="region of interest" description="Disordered" evidence="1">
    <location>
        <begin position="300"/>
        <end position="321"/>
    </location>
</feature>
<organism evidence="2 3">
    <name type="scientific">Dyella acidiphila</name>
    <dbReference type="NCBI Taxonomy" id="2775866"/>
    <lineage>
        <taxon>Bacteria</taxon>
        <taxon>Pseudomonadati</taxon>
        <taxon>Pseudomonadota</taxon>
        <taxon>Gammaproteobacteria</taxon>
        <taxon>Lysobacterales</taxon>
        <taxon>Rhodanobacteraceae</taxon>
        <taxon>Dyella</taxon>
    </lineage>
</organism>
<protein>
    <submittedName>
        <fullName evidence="2">Uncharacterized protein</fullName>
    </submittedName>
</protein>
<comment type="caution">
    <text evidence="2">The sequence shown here is derived from an EMBL/GenBank/DDBJ whole genome shotgun (WGS) entry which is preliminary data.</text>
</comment>
<dbReference type="EMBL" id="JACZZA010000005">
    <property type="protein sequence ID" value="MBE1160674.1"/>
    <property type="molecule type" value="Genomic_DNA"/>
</dbReference>
<reference evidence="2 3" key="1">
    <citation type="submission" date="2020-09" db="EMBL/GenBank/DDBJ databases">
        <title>Dyella sp. 7MK23 isolated from forest soil.</title>
        <authorList>
            <person name="Fu J."/>
        </authorList>
    </citation>
    <scope>NUCLEOTIDE SEQUENCE [LARGE SCALE GENOMIC DNA]</scope>
    <source>
        <strain evidence="2 3">7MK23</strain>
    </source>
</reference>
<evidence type="ECO:0000313" key="3">
    <source>
        <dbReference type="Proteomes" id="UP000651010"/>
    </source>
</evidence>
<dbReference type="RefSeq" id="WP_192555537.1">
    <property type="nucleotide sequence ID" value="NZ_JACZZA010000005.1"/>
</dbReference>
<sequence length="614" mass="68388">MSRHVIETLEWHCRGSERQPALAQQSISAFLHGPGARVLENVFDQLSAQGEVWRIDQLQIDLGKLAADTHADELAHRLEQVLDTELRRLRQQDTALRVRAPTALRIGRAQERELEQFLYYLEHGRLHWSMPPLASGGMADWLARLARQTGPRLWPALQRLPHADRSLRRLSHITPCHGLQALLALRHSELAQALDQLDDAVLEPLRAQGRLSAYQLAQVRQAWRVAGLQALWGQGSSALGVARMQRLLSAVGNSLLAQLGESGASQLGDWLDAASPAWASTGLQRNLLLGVQARLLGERSHTQRSDARTSQQHAASESAAGEQASDVVLTAAWQESLRQFALLHQYDPAVRAAGLGLSPLQLYVLDYSVAYLHEAERVPQDHVAWQQVWNNALLALVRSGAEDSVDVLDDRGRSTRRPMHGERPQLRNRRNSDGTVSPADDHPDNEAIYIANAGLVLLANFTPHLFRTLGLLDGNAFVNEAARQRAVHCLVYLSDGHTGSEEHEWVLNKLLCGASIEEPLPPAGSLDEIKPVLDSLLAAVILHWKGLGSTSPEGLQQTFLRRIGRLVEHESYEGEHWRMKVQPLSFDVLLDRLPWGYSTIKLPWMKGAIHVDWR</sequence>
<dbReference type="Pfam" id="PF19268">
    <property type="entry name" value="CIS_TMP"/>
    <property type="match status" value="1"/>
</dbReference>
<gene>
    <name evidence="2" type="ORF">IGX34_09760</name>
</gene>
<feature type="compositionally biased region" description="Low complexity" evidence="1">
    <location>
        <begin position="310"/>
        <end position="321"/>
    </location>
</feature>
<proteinExistence type="predicted"/>
<feature type="region of interest" description="Disordered" evidence="1">
    <location>
        <begin position="409"/>
        <end position="443"/>
    </location>
</feature>
<keyword evidence="3" id="KW-1185">Reference proteome</keyword>
<name>A0ABR9G9J0_9GAMM</name>
<accession>A0ABR9G9J0</accession>
<dbReference type="InterPro" id="IPR045538">
    <property type="entry name" value="CIS_TMP"/>
</dbReference>
<evidence type="ECO:0000313" key="2">
    <source>
        <dbReference type="EMBL" id="MBE1160674.1"/>
    </source>
</evidence>
<feature type="compositionally biased region" description="Basic and acidic residues" evidence="1">
    <location>
        <begin position="409"/>
        <end position="425"/>
    </location>
</feature>
<evidence type="ECO:0000256" key="1">
    <source>
        <dbReference type="SAM" id="MobiDB-lite"/>
    </source>
</evidence>